<dbReference type="InterPro" id="IPR001789">
    <property type="entry name" value="Sig_transdc_resp-reg_receiver"/>
</dbReference>
<dbReference type="AlphaFoldDB" id="A0A6J6QM55"/>
<dbReference type="Pfam" id="PF00072">
    <property type="entry name" value="Response_reg"/>
    <property type="match status" value="1"/>
</dbReference>
<dbReference type="SMART" id="SM00448">
    <property type="entry name" value="REC"/>
    <property type="match status" value="1"/>
</dbReference>
<dbReference type="InterPro" id="IPR011006">
    <property type="entry name" value="CheY-like_superfamily"/>
</dbReference>
<reference evidence="2" key="1">
    <citation type="submission" date="2020-05" db="EMBL/GenBank/DDBJ databases">
        <authorList>
            <person name="Chiriac C."/>
            <person name="Salcher M."/>
            <person name="Ghai R."/>
            <person name="Kavagutti S V."/>
        </authorList>
    </citation>
    <scope>NUCLEOTIDE SEQUENCE</scope>
</reference>
<accession>A0A6J6QM55</accession>
<proteinExistence type="predicted"/>
<dbReference type="Gene3D" id="3.40.50.2300">
    <property type="match status" value="1"/>
</dbReference>
<name>A0A6J6QM55_9ZZZZ</name>
<sequence length="121" mass="13105">MKILVVDDSRVMRQIVIRTLRQAGFGGHDIVEAEHGLEGLSVVRAESPDLVLSDWNMPEMTGIEFLDALRAGGSTVPFGFVTSEGSEDMRARATASGALFLIAKPFTPEAFEEVLSAVLVR</sequence>
<dbReference type="PANTHER" id="PTHR43228">
    <property type="entry name" value="TWO-COMPONENT RESPONSE REGULATOR"/>
    <property type="match status" value="1"/>
</dbReference>
<organism evidence="2">
    <name type="scientific">freshwater metagenome</name>
    <dbReference type="NCBI Taxonomy" id="449393"/>
    <lineage>
        <taxon>unclassified sequences</taxon>
        <taxon>metagenomes</taxon>
        <taxon>ecological metagenomes</taxon>
    </lineage>
</organism>
<protein>
    <submittedName>
        <fullName evidence="2">Unannotated protein</fullName>
    </submittedName>
</protein>
<dbReference type="PROSITE" id="PS50110">
    <property type="entry name" value="RESPONSE_REGULATORY"/>
    <property type="match status" value="1"/>
</dbReference>
<dbReference type="EMBL" id="CAEZXR010000178">
    <property type="protein sequence ID" value="CAB4712417.1"/>
    <property type="molecule type" value="Genomic_DNA"/>
</dbReference>
<feature type="domain" description="Response regulatory" evidence="1">
    <location>
        <begin position="2"/>
        <end position="119"/>
    </location>
</feature>
<dbReference type="PANTHER" id="PTHR43228:SF1">
    <property type="entry name" value="TWO-COMPONENT RESPONSE REGULATOR ARR22"/>
    <property type="match status" value="1"/>
</dbReference>
<dbReference type="SUPFAM" id="SSF52172">
    <property type="entry name" value="CheY-like"/>
    <property type="match status" value="1"/>
</dbReference>
<gene>
    <name evidence="2" type="ORF">UFOPK2579_01523</name>
</gene>
<evidence type="ECO:0000313" key="2">
    <source>
        <dbReference type="EMBL" id="CAB4712417.1"/>
    </source>
</evidence>
<dbReference type="InterPro" id="IPR052048">
    <property type="entry name" value="ST_Response_Regulator"/>
</dbReference>
<evidence type="ECO:0000259" key="1">
    <source>
        <dbReference type="PROSITE" id="PS50110"/>
    </source>
</evidence>
<dbReference type="GO" id="GO:0000160">
    <property type="term" value="P:phosphorelay signal transduction system"/>
    <property type="evidence" value="ECO:0007669"/>
    <property type="project" value="InterPro"/>
</dbReference>